<dbReference type="EMBL" id="CAXKWB010069112">
    <property type="protein sequence ID" value="CAL4192830.1"/>
    <property type="molecule type" value="Genomic_DNA"/>
</dbReference>
<evidence type="ECO:0000313" key="2">
    <source>
        <dbReference type="EMBL" id="CAL4192830.1"/>
    </source>
</evidence>
<organism evidence="2 3">
    <name type="scientific">Meganyctiphanes norvegica</name>
    <name type="common">Northern krill</name>
    <name type="synonym">Thysanopoda norvegica</name>
    <dbReference type="NCBI Taxonomy" id="48144"/>
    <lineage>
        <taxon>Eukaryota</taxon>
        <taxon>Metazoa</taxon>
        <taxon>Ecdysozoa</taxon>
        <taxon>Arthropoda</taxon>
        <taxon>Crustacea</taxon>
        <taxon>Multicrustacea</taxon>
        <taxon>Malacostraca</taxon>
        <taxon>Eumalacostraca</taxon>
        <taxon>Eucarida</taxon>
        <taxon>Euphausiacea</taxon>
        <taxon>Euphausiidae</taxon>
        <taxon>Meganyctiphanes</taxon>
    </lineage>
</organism>
<dbReference type="PRINTS" id="PR01345">
    <property type="entry name" value="CERVTRCPTASE"/>
</dbReference>
<name>A0AAV2SF13_MEGNR</name>
<comment type="caution">
    <text evidence="2">The sequence shown here is derived from an EMBL/GenBank/DDBJ whole genome shotgun (WGS) entry which is preliminary data.</text>
</comment>
<keyword evidence="3" id="KW-1185">Reference proteome</keyword>
<sequence>MIFRKSLQTGDVPMSWREANVTPLFKKGSKTNPLNYRPVSLTSVVGKVFETLVRDALVKHTTENAIIKIQQHGFMKKKSTVTNLLEYLEALTKARDQRIPVDVNYLDCKKAFDTVPHRRLITKLEALGVQGNVLRWIENFLTNRRQRVSIRGSLSEWLPVESGVPQGSVLGPILFLFYVNDLVDGLECPILLFADDAKIYKELKSPEDAEALIRDMKKIEEWSDKWLLVFNEEKCATMHIGHNNQKVDYKLNDKTLKKTELEKDLGVFISHDLKPSQHVSIVAARANKIVGLMKKNFDYLDEETILSIYCSIIRPILEYAVQSWCPFWKKDIEELEKVQHRVTKLVPGLQDESYEERCSKLNLPTLEQRRLRGDLIETYKILNGHEGSDYRKFFKLRENSSTRGHDWKLEKREHVNTKVREGWFAIRVINPWNSLPPHVVNAPSIKTFKTKLDEHLGIN</sequence>
<proteinExistence type="predicted"/>
<dbReference type="PANTHER" id="PTHR33332">
    <property type="entry name" value="REVERSE TRANSCRIPTASE DOMAIN-CONTAINING PROTEIN"/>
    <property type="match status" value="1"/>
</dbReference>
<dbReference type="CDD" id="cd01650">
    <property type="entry name" value="RT_nLTR_like"/>
    <property type="match status" value="1"/>
</dbReference>
<accession>A0AAV2SF13</accession>
<dbReference type="Pfam" id="PF00078">
    <property type="entry name" value="RVT_1"/>
    <property type="match status" value="1"/>
</dbReference>
<feature type="domain" description="Reverse transcriptase" evidence="1">
    <location>
        <begin position="5"/>
        <end position="269"/>
    </location>
</feature>
<evidence type="ECO:0000259" key="1">
    <source>
        <dbReference type="PROSITE" id="PS50878"/>
    </source>
</evidence>
<gene>
    <name evidence="2" type="ORF">MNOR_LOCUS36770</name>
</gene>
<dbReference type="InterPro" id="IPR000477">
    <property type="entry name" value="RT_dom"/>
</dbReference>
<reference evidence="2 3" key="1">
    <citation type="submission" date="2024-05" db="EMBL/GenBank/DDBJ databases">
        <authorList>
            <person name="Wallberg A."/>
        </authorList>
    </citation>
    <scope>NUCLEOTIDE SEQUENCE [LARGE SCALE GENOMIC DNA]</scope>
</reference>
<dbReference type="InterPro" id="IPR043502">
    <property type="entry name" value="DNA/RNA_pol_sf"/>
</dbReference>
<protein>
    <recommendedName>
        <fullName evidence="1">Reverse transcriptase domain-containing protein</fullName>
    </recommendedName>
</protein>
<dbReference type="GO" id="GO:0071897">
    <property type="term" value="P:DNA biosynthetic process"/>
    <property type="evidence" value="ECO:0007669"/>
    <property type="project" value="UniProtKB-ARBA"/>
</dbReference>
<evidence type="ECO:0000313" key="3">
    <source>
        <dbReference type="Proteomes" id="UP001497623"/>
    </source>
</evidence>
<dbReference type="PROSITE" id="PS50878">
    <property type="entry name" value="RT_POL"/>
    <property type="match status" value="1"/>
</dbReference>
<dbReference type="AlphaFoldDB" id="A0AAV2SF13"/>
<dbReference type="SUPFAM" id="SSF56672">
    <property type="entry name" value="DNA/RNA polymerases"/>
    <property type="match status" value="1"/>
</dbReference>
<dbReference type="Proteomes" id="UP001497623">
    <property type="component" value="Unassembled WGS sequence"/>
</dbReference>